<sequence length="246" mass="27938">MAEMATFVQQLKQEHCSEHESKTDNETTPIPQTTSKSLEKKHRAKQAITSIRVPDTGLIHHDPFKILATWRSYYQCLFTAESEVESCEGELSEADCRAALHGMSRGKTPGSDGFPIEFFVSFWDLLGPDLKDDRLETKNYRPISLLNVDYKIATRAISGRLLGVIGSIVGYDQTCGIPGRTISENLMLMRDLIEYADWADISLALLSLDQEKAFDRVDWSFLQRILHTFGFGNSFRQMDLPFLFQC</sequence>
<feature type="region of interest" description="Disordered" evidence="1">
    <location>
        <begin position="1"/>
        <end position="42"/>
    </location>
</feature>
<organism evidence="3 4">
    <name type="scientific">Paramuricea clavata</name>
    <name type="common">Red gorgonian</name>
    <name type="synonym">Violescent sea-whip</name>
    <dbReference type="NCBI Taxonomy" id="317549"/>
    <lineage>
        <taxon>Eukaryota</taxon>
        <taxon>Metazoa</taxon>
        <taxon>Cnidaria</taxon>
        <taxon>Anthozoa</taxon>
        <taxon>Octocorallia</taxon>
        <taxon>Malacalcyonacea</taxon>
        <taxon>Plexauridae</taxon>
        <taxon>Paramuricea</taxon>
    </lineage>
</organism>
<dbReference type="PANTHER" id="PTHR19446">
    <property type="entry name" value="REVERSE TRANSCRIPTASES"/>
    <property type="match status" value="1"/>
</dbReference>
<evidence type="ECO:0000259" key="2">
    <source>
        <dbReference type="Pfam" id="PF00078"/>
    </source>
</evidence>
<dbReference type="AlphaFoldDB" id="A0A6S7FJI4"/>
<dbReference type="Pfam" id="PF00078">
    <property type="entry name" value="RVT_1"/>
    <property type="match status" value="1"/>
</dbReference>
<name>A0A6S7FJI4_PARCT</name>
<reference evidence="3" key="1">
    <citation type="submission" date="2020-04" db="EMBL/GenBank/DDBJ databases">
        <authorList>
            <person name="Alioto T."/>
            <person name="Alioto T."/>
            <person name="Gomez Garrido J."/>
        </authorList>
    </citation>
    <scope>NUCLEOTIDE SEQUENCE</scope>
    <source>
        <strain evidence="3">A484AB</strain>
    </source>
</reference>
<accession>A0A6S7FJI4</accession>
<dbReference type="OrthoDB" id="416119at2759"/>
<proteinExistence type="predicted"/>
<gene>
    <name evidence="3" type="ORF">PACLA_8A077414</name>
</gene>
<protein>
    <recommendedName>
        <fullName evidence="2">Reverse transcriptase domain-containing protein</fullName>
    </recommendedName>
</protein>
<dbReference type="EMBL" id="CACRXK020000021">
    <property type="protein sequence ID" value="CAB3976933.1"/>
    <property type="molecule type" value="Genomic_DNA"/>
</dbReference>
<evidence type="ECO:0000256" key="1">
    <source>
        <dbReference type="SAM" id="MobiDB-lite"/>
    </source>
</evidence>
<comment type="caution">
    <text evidence="3">The sequence shown here is derived from an EMBL/GenBank/DDBJ whole genome shotgun (WGS) entry which is preliminary data.</text>
</comment>
<dbReference type="InterPro" id="IPR000477">
    <property type="entry name" value="RT_dom"/>
</dbReference>
<keyword evidence="4" id="KW-1185">Reference proteome</keyword>
<evidence type="ECO:0000313" key="4">
    <source>
        <dbReference type="Proteomes" id="UP001152795"/>
    </source>
</evidence>
<feature type="domain" description="Reverse transcriptase" evidence="2">
    <location>
        <begin position="133"/>
        <end position="232"/>
    </location>
</feature>
<dbReference type="InterPro" id="IPR043502">
    <property type="entry name" value="DNA/RNA_pol_sf"/>
</dbReference>
<dbReference type="Proteomes" id="UP001152795">
    <property type="component" value="Unassembled WGS sequence"/>
</dbReference>
<feature type="compositionally biased region" description="Polar residues" evidence="1">
    <location>
        <begin position="26"/>
        <end position="36"/>
    </location>
</feature>
<feature type="compositionally biased region" description="Basic and acidic residues" evidence="1">
    <location>
        <begin position="12"/>
        <end position="25"/>
    </location>
</feature>
<dbReference type="SUPFAM" id="SSF56672">
    <property type="entry name" value="DNA/RNA polymerases"/>
    <property type="match status" value="1"/>
</dbReference>
<evidence type="ECO:0000313" key="3">
    <source>
        <dbReference type="EMBL" id="CAB3976933.1"/>
    </source>
</evidence>